<feature type="region of interest" description="Disordered" evidence="1">
    <location>
        <begin position="51"/>
        <end position="201"/>
    </location>
</feature>
<feature type="compositionally biased region" description="Basic and acidic residues" evidence="1">
    <location>
        <begin position="127"/>
        <end position="139"/>
    </location>
</feature>
<evidence type="ECO:0008006" key="4">
    <source>
        <dbReference type="Google" id="ProtNLM"/>
    </source>
</evidence>
<name>A0A399RIJ5_9PROT</name>
<dbReference type="RefSeq" id="WP_119375554.1">
    <property type="nucleotide sequence ID" value="NZ_QWFX01000006.1"/>
</dbReference>
<feature type="compositionally biased region" description="Acidic residues" evidence="1">
    <location>
        <begin position="106"/>
        <end position="126"/>
    </location>
</feature>
<evidence type="ECO:0000256" key="1">
    <source>
        <dbReference type="SAM" id="MobiDB-lite"/>
    </source>
</evidence>
<proteinExistence type="predicted"/>
<keyword evidence="3" id="KW-1185">Reference proteome</keyword>
<evidence type="ECO:0000313" key="2">
    <source>
        <dbReference type="EMBL" id="RIJ30234.1"/>
    </source>
</evidence>
<reference evidence="2 3" key="1">
    <citation type="submission" date="2018-08" db="EMBL/GenBank/DDBJ databases">
        <title>Henriciella mobilis sp. nov., isolated from seawater.</title>
        <authorList>
            <person name="Cheng H."/>
            <person name="Wu Y.-H."/>
            <person name="Xu X.-W."/>
            <person name="Guo L.-L."/>
        </authorList>
    </citation>
    <scope>NUCLEOTIDE SEQUENCE [LARGE SCALE GENOMIC DNA]</scope>
    <source>
        <strain evidence="2 3">JN25</strain>
    </source>
</reference>
<sequence>MIRGLPASIALHAVVIGAGYLAWPYVGTSVVEDEFVIVPVELVDVGEMTNVAPVVEPPEEIEPEPEEEPEPTPPEPEESEAPEEIEPDTRDLPEDDVSTASQATPAEEEPEDVMPDLEAEPEEEPEPEKKEPEQPKPEPKAPNPVQKRNPLDDFLSDAESTFESERQTKRETQPPKLPERQLLNNTPPAQDPRKGAGERTANTVRIEQLLYNQIYPCWDGVADQPDPERLNVSMRAELDAEGNLIDIELVRPSRAPIGDRSMSLAVERALRAVRKCQPYRLPRDDYEIWKIANINLGPAFIAD</sequence>
<protein>
    <recommendedName>
        <fullName evidence="4">Energy transducer TonB</fullName>
    </recommendedName>
</protein>
<gene>
    <name evidence="2" type="ORF">D1223_06190</name>
</gene>
<dbReference type="AlphaFoldDB" id="A0A399RIJ5"/>
<dbReference type="EMBL" id="QWFX01000006">
    <property type="protein sequence ID" value="RIJ30234.1"/>
    <property type="molecule type" value="Genomic_DNA"/>
</dbReference>
<feature type="compositionally biased region" description="Acidic residues" evidence="1">
    <location>
        <begin position="57"/>
        <end position="86"/>
    </location>
</feature>
<feature type="compositionally biased region" description="Basic and acidic residues" evidence="1">
    <location>
        <begin position="163"/>
        <end position="179"/>
    </location>
</feature>
<organism evidence="2 3">
    <name type="scientific">Henriciella mobilis</name>
    <dbReference type="NCBI Taxonomy" id="2305467"/>
    <lineage>
        <taxon>Bacteria</taxon>
        <taxon>Pseudomonadati</taxon>
        <taxon>Pseudomonadota</taxon>
        <taxon>Alphaproteobacteria</taxon>
        <taxon>Hyphomonadales</taxon>
        <taxon>Hyphomonadaceae</taxon>
        <taxon>Henriciella</taxon>
    </lineage>
</organism>
<dbReference type="Proteomes" id="UP000266385">
    <property type="component" value="Unassembled WGS sequence"/>
</dbReference>
<dbReference type="Gene3D" id="3.30.1150.10">
    <property type="match status" value="1"/>
</dbReference>
<evidence type="ECO:0000313" key="3">
    <source>
        <dbReference type="Proteomes" id="UP000266385"/>
    </source>
</evidence>
<accession>A0A399RIJ5</accession>
<dbReference type="OrthoDB" id="7161229at2"/>
<comment type="caution">
    <text evidence="2">The sequence shown here is derived from an EMBL/GenBank/DDBJ whole genome shotgun (WGS) entry which is preliminary data.</text>
</comment>